<dbReference type="InterPro" id="IPR001881">
    <property type="entry name" value="EGF-like_Ca-bd_dom"/>
</dbReference>
<keyword evidence="2" id="KW-0245">EGF-like domain</keyword>
<evidence type="ECO:0000313" key="7">
    <source>
        <dbReference type="EMBL" id="OAF70754.1"/>
    </source>
</evidence>
<organism evidence="7 8">
    <name type="scientific">Intoshia linei</name>
    <dbReference type="NCBI Taxonomy" id="1819745"/>
    <lineage>
        <taxon>Eukaryota</taxon>
        <taxon>Metazoa</taxon>
        <taxon>Spiralia</taxon>
        <taxon>Lophotrochozoa</taxon>
        <taxon>Mesozoa</taxon>
        <taxon>Orthonectida</taxon>
        <taxon>Rhopaluridae</taxon>
        <taxon>Intoshia</taxon>
    </lineage>
</organism>
<feature type="domain" description="EGF-like" evidence="6">
    <location>
        <begin position="2062"/>
        <end position="2101"/>
    </location>
</feature>
<dbReference type="Pfam" id="PF00008">
    <property type="entry name" value="EGF"/>
    <property type="match status" value="1"/>
</dbReference>
<feature type="disulfide bond" evidence="2">
    <location>
        <begin position="3360"/>
        <end position="3369"/>
    </location>
</feature>
<feature type="signal peptide" evidence="5">
    <location>
        <begin position="1"/>
        <end position="19"/>
    </location>
</feature>
<feature type="domain" description="EGF-like" evidence="6">
    <location>
        <begin position="1734"/>
        <end position="1772"/>
    </location>
</feature>
<evidence type="ECO:0000256" key="1">
    <source>
        <dbReference type="ARBA" id="ARBA00023157"/>
    </source>
</evidence>
<feature type="disulfide bond" evidence="2">
    <location>
        <begin position="3494"/>
        <end position="3503"/>
    </location>
</feature>
<dbReference type="SMART" id="SM00181">
    <property type="entry name" value="EGF"/>
    <property type="match status" value="11"/>
</dbReference>
<dbReference type="PANTHER" id="PTHR24033">
    <property type="entry name" value="EGF-LIKE DOMAIN-CONTAINING PROTEIN"/>
    <property type="match status" value="1"/>
</dbReference>
<keyword evidence="4" id="KW-1133">Transmembrane helix</keyword>
<evidence type="ECO:0000256" key="4">
    <source>
        <dbReference type="SAM" id="Phobius"/>
    </source>
</evidence>
<evidence type="ECO:0000256" key="5">
    <source>
        <dbReference type="SAM" id="SignalP"/>
    </source>
</evidence>
<feature type="disulfide bond" evidence="2">
    <location>
        <begin position="2233"/>
        <end position="2242"/>
    </location>
</feature>
<evidence type="ECO:0000256" key="3">
    <source>
        <dbReference type="SAM" id="MobiDB-lite"/>
    </source>
</evidence>
<feature type="transmembrane region" description="Helical" evidence="4">
    <location>
        <begin position="3899"/>
        <end position="3922"/>
    </location>
</feature>
<evidence type="ECO:0000313" key="8">
    <source>
        <dbReference type="Proteomes" id="UP000078046"/>
    </source>
</evidence>
<feature type="disulfide bond" evidence="2">
    <location>
        <begin position="1346"/>
        <end position="1355"/>
    </location>
</feature>
<feature type="compositionally biased region" description="Polar residues" evidence="3">
    <location>
        <begin position="3945"/>
        <end position="3964"/>
    </location>
</feature>
<feature type="disulfide bond" evidence="2">
    <location>
        <begin position="1743"/>
        <end position="1760"/>
    </location>
</feature>
<feature type="region of interest" description="Disordered" evidence="3">
    <location>
        <begin position="3942"/>
        <end position="3964"/>
    </location>
</feature>
<dbReference type="SMART" id="SM00179">
    <property type="entry name" value="EGF_CA"/>
    <property type="match status" value="5"/>
</dbReference>
<dbReference type="Gene3D" id="2.10.25.10">
    <property type="entry name" value="Laminin"/>
    <property type="match status" value="6"/>
</dbReference>
<dbReference type="PROSITE" id="PS00022">
    <property type="entry name" value="EGF_1"/>
    <property type="match status" value="12"/>
</dbReference>
<dbReference type="InterPro" id="IPR051830">
    <property type="entry name" value="NOTCH_homolog"/>
</dbReference>
<feature type="disulfide bond" evidence="2">
    <location>
        <begin position="3028"/>
        <end position="3037"/>
    </location>
</feature>
<gene>
    <name evidence="7" type="ORF">A3Q56_01458</name>
</gene>
<feature type="domain" description="EGF-like" evidence="6">
    <location>
        <begin position="588"/>
        <end position="626"/>
    </location>
</feature>
<proteinExistence type="predicted"/>
<feature type="disulfide bond" evidence="2">
    <location>
        <begin position="616"/>
        <end position="625"/>
    </location>
</feature>
<reference evidence="7 8" key="1">
    <citation type="submission" date="2016-04" db="EMBL/GenBank/DDBJ databases">
        <title>The genome of Intoshia linei affirms orthonectids as highly simplified spiralians.</title>
        <authorList>
            <person name="Mikhailov K.V."/>
            <person name="Slusarev G.S."/>
            <person name="Nikitin M.A."/>
            <person name="Logacheva M.D."/>
            <person name="Penin A."/>
            <person name="Aleoshin V."/>
            <person name="Panchin Y.V."/>
        </authorList>
    </citation>
    <scope>NUCLEOTIDE SEQUENCE [LARGE SCALE GENOMIC DNA]</scope>
    <source>
        <strain evidence="7">Intl2013</strain>
        <tissue evidence="7">Whole animal</tissue>
    </source>
</reference>
<dbReference type="PROSITE" id="PS50026">
    <property type="entry name" value="EGF_3"/>
    <property type="match status" value="10"/>
</dbReference>
<feature type="disulfide bond" evidence="2">
    <location>
        <begin position="190"/>
        <end position="199"/>
    </location>
</feature>
<feature type="domain" description="EGF-like" evidence="6">
    <location>
        <begin position="3335"/>
        <end position="3370"/>
    </location>
</feature>
<keyword evidence="4" id="KW-0472">Membrane</keyword>
<feature type="chain" id="PRO_5008056912" description="EGF-like domain-containing protein" evidence="5">
    <location>
        <begin position="20"/>
        <end position="3964"/>
    </location>
</feature>
<feature type="domain" description="EGF-like" evidence="6">
    <location>
        <begin position="3002"/>
        <end position="3038"/>
    </location>
</feature>
<evidence type="ECO:0000259" key="6">
    <source>
        <dbReference type="PROSITE" id="PS50026"/>
    </source>
</evidence>
<sequence>MNIFWFLATFLTFFFQSLAQEDCNSENIKESFLNIQNYLIKEQCYDCINKTFNLTFKMLDFCTNNHTYVGILKNLAFDSNTNKCNNSTFVTPLKKSILCHLENTDCVPVFTLDDIINTNQFCSKFIKLIDCIRNTFIENDDYAFAVREYIQNTIGKVATTICIDNPCVREPCNSGKCILDNSTQGFYCECQDCFTGDYCLQDKKKGCSVHDWEICFMRHYDKISKYIEKLDLQSLACEIPLIIKDCVLSSEVCYSYEEKLRYNMMKRFAEFLNFSCISDSMDSIATNFYTNVMSPSCVSGFDKCEKFISNMLTTTRTLNNMRLYQHVDDFIQFYNCFEPYMSICFKDSLEEIKNIASEIYSQVSPPFLNLPCYETKQCITAFDVIFNYESYGGYNLMSQLLFANETKSYDPIDVIKYKNDLIKAKNCIQNNKCDDIFEMDEVYTDIKIRENLVSKFIEIDLCDDGKRCANKGYCYSNICYCIPGYSGNMCEDVNDNCNLSAIVDCLATANAKINKAAGMRKFFFYDRFQNHTIFLNTTLNSCGYNNHLNDCITKTTKTCDFKGLTNENTIKLMNKQCAVNSYIDTTCIGNCTRNKCKDDGYCIGGDFYERGYKCVCKEDVVGYNCEFGKITCDVDYVNKVLNDILKAGQDSCDNYDCGSLNDEVNNIIERLINHCQSKAEVRYIIQNLYYLNGIGWSLCDVAPSCQSYNDLLSNVDFTDVLRGIVANMGSIDCDYLNNIRYKIFLKYTDCPDKGMCYSALKAYDKFHYALSGYMCSPPCNDIYKCSSINEICVDLGRTSDCQKPNCDFANINSCYDTILRAIINCSCSNEKFNYHELDKCNELLNACYPNESSLLKSIGKTSRYCYQENKNCNPSKIIACVSEFKDDFISAINSNSTVCNYQSRLKTCFESVDTFNNNYKVYELERYETNGMCKNVACYINHCHSGGVCSTDMFGNQVCKCPDCYDGKTCGVSKLTSFCSLPAAMSCTFISLGDIFVKKPPKIIYILTQNIFSNSTNALSITDDQQHEIETFIKISINNICYGLEFIDKCFDKWTSDCVLTGNITRLNFIDIIRNFVKEQCLNEDELFDLIKSTLFSCYSHVSKVASCAEAELNKIDSFVEIPNLVEIYQYITNIYSCIKPTLLQCSPVANLLFESILAEIKNSADNSVKCLISNGCLSKMVSDIEINYTFNISLSVPFSDVVKCINEDICLPIYKIEYFAKVMNYAFAYDYKNITVLFETPICQLDICIAEMMSTIYNKNHRKCLDRKEECYHSSSVKDACTTLISVRRCQKNNQCFKLYTSHESLYCKTLHTLSLMCSGGCINDPCKNGSKCEGQGMSEYYCMCKSGNYGKNCENEYPKQCIAEELNQYLITALKTYSNVHCDDSTKLEMCKSGRAYDYKNLLLYYTQIQSNGGRLCNDVTTNLISGIVYTFAQYSIDCRSNNDEKDQICLYSDMVISCFESYLETIIKYSINNNNSNKCVYMLKMRKCIMETLQDCHSDVCKNHLRAINQISTTINCQLPCSNDKTCSYGKLCKDKGDKEECLDPDCSNFGIADCIEKTVNLLDGVCGNGYDYPQNYDSKPDYPEQPKDPNRDYYDPITTGECQFQETDSNEKFCYDTFVICRDQGSIIRDTIDYMLDDLKNAMDPCGKMMHRSLHCGLAKYISECIDYKDWADSILTQMMPPQNHPWCVFSLESLQCMEGQMFKNSFNSITIQQGIMSLKKHPLCQKYNVLMLCYPNPCLNSGKCFVQEFANEYECICSSCYSGDKCEFANSSMLVESTEGNFPTTNYVEFSKQCNTDQVGVCVYETIMNYIGKNGKLFENIDISNMTDVMNSICGLIKELKFCIDIFAYDCKSSNYKVVLDIIKKVFNYTNNQCSNLYIFGLRLMKIIMCVQTVNTDELLKNLYYEYFLPRMDKFLSIKLLTPTLPYLSQHYDFISESFTELLKYIPVCILDNTKVEISLISDIIDSLNPLYQNCWNAKKCINQFDDETYDKFSSNPILMYPIAMNITDCYIRYEKAINCIEAGFIDPTCTTVEVIEVESYLLARKKSLFKLYDIEEHHVCYKKVVCRNGGKCVRGTDLDKYTCRCRQGYSGDECQLSNGKDCYNEHNDQCILEFQSELDMQMHFLCSHTYKSNLADTRLNFQFQNCELQNKDTCYAIKKVMGCMMEGDIDCLSNDLSTLEAKYCKLLVKANTSCHQKCIRDHCLNGGICYTQLIDVSSMFKYTRCSCSDGYSGEICELIEEESCNKDEIINSLKKYSSMAIESWCDSNKSDEHCEGENNHFIEIEKYVMYASKNCSDTVKLYLNSIFKYSRFECAYIGFTKLQNFDKGCAASSRFVDCLDYDELFNTLMYPDRFSMEDICKSSMNRRKCIYDATSDCTDLLCISVRENSDKVLHAMGIPECNIPCYDEYACPITTDCIDLGDRQNCHIKEADVMRCNKKSVEMGLRDYTLIVMDAYCDIDTARLYCEENTFVKLENDINEYIKHCDEDSRKLTESLLMKFDCDHIPIRNENESVEGCKLKWKVRNCFDYDGAFDMFKNFTILPYIDDICTEIMNVRGCVHDSIKGCTDELCNIVKKVTDEQINKISLGKCEIPCAKNYCNDEECIDTGTDYDCSGNSSECNLYELENVIKNYTKVLFETLCSADKATEHCSNNQFEMIKLHINESKRSCNSSVISHVDAMMDDIFECQYESYLNRNEFTQGCKVSMHIQHCLYSGDIMSFDEINSNEICRKALQKRKCLFDATSECTDDICSKTREKFDAIMGKLSNYTCKPPCEYEAQFCPNGHVCVDTGDDYICQDSKAMCTHESINRCINKAFETIHGTVCDGPMLKREYRKSPIDGLVKNFINKVNKNMTQSDYFIEYDKELFDSSCQEIPQDVLTCLNVFDACPTEHDDFFLDVVEIFKLVISHVCNPVILIPVEFNMICSGKDIFLKCTHNVNFASPYYGSKEDYCEFSDNTLNCFEESSKNSNQLMQSMLIQSLGEFRFSLAYDNMCQSYDPCYHNPCYNGGVCSHENNVLTCTCPHCYTGEFCNIYSPIYIKNLVIEYNKNSIIDKTYHGFAKQCSLNQFSVCTITLFYDSIDKIINLIKNTPFDIENMYPFIQMGCDILKNLQKCLEYFTSDCQTTTKLRFFNIIKEPIEFLQNICFDFTLIGKYMEVTQCFGDLDMQNVGNNILNKCIIPNMSSLLEIKVIQPTLPYLHLYYDLIHNLQTCVTDQLPLCILEKLNDLKIILDKVIDQLNPSHQKCLGAKECISNFDSNVYGYKLVPLFPFFKESLGLDDVYDIYEQTHDCIKQSINLDSQSCNIYESAELWAFLQARMISVLVRFEDSEIHPCFRNVCDNGTCVRLSQFYKCECFDGFTGDKCSDRIGCSDDLYTKCIYDVQSILDMIPHPICNKEYGEDGKNDLSNCIVMDLPDYCSAVESFTDCLGVDYIAEACKLEDDKNKQICDLYVNANTLCYQKCIQNPCENGGKCMSEREGLFEYKYECECPEGFKGENCEIGGNTTTEIPNPDVNPLICDNNDVAMLINDIYKNSSLLKCLSFKEATEICDSNKISLAQKNIDKLSLVCSFIVTNILISVQNKNNHIENYCSGNDWQPLEMADCVNNNFVLACFNFKDYINDAESDDSITKVSCDKYYQSRRCVFNQIEENCQNEECISKMTAMLKNIAKDIYNNKCVDLNCDDDCRIGEICKDYGDVALCQKDPNYTTTTKTTKATTLSSSNEEIDIAIEIILDIPFKQDYKDLKNQNTQQFIKDLAASLSKIHDNRPIKIKKLIAGSVKVEYEVVYDGPINDEKIKEMIEAIKDHINSEGSITINDIPVGISESAHLLINDKKVENIDNMCSLYNAAERCKHNSSCYLDENAQANCACSVGFNGIFCEKINPESPYIIGPTEMAIIIGSVVACVLIIALFILCMTIKRGTRYRNFNNAIPMTTFPRNAPKTNYGQNPGPSQVVYSKRH</sequence>
<dbReference type="Proteomes" id="UP000078046">
    <property type="component" value="Unassembled WGS sequence"/>
</dbReference>
<name>A0A177BBE4_9BILA</name>
<dbReference type="PANTHER" id="PTHR24033:SF232">
    <property type="entry name" value="LAMININ SUBUNIT GAMMA-2-RELATED"/>
    <property type="match status" value="1"/>
</dbReference>
<dbReference type="SUPFAM" id="SSF57196">
    <property type="entry name" value="EGF/Laminin"/>
    <property type="match status" value="6"/>
</dbReference>
<comment type="caution">
    <text evidence="7">The sequence shown here is derived from an EMBL/GenBank/DDBJ whole genome shotgun (WGS) entry which is preliminary data.</text>
</comment>
<keyword evidence="5" id="KW-0732">Signal</keyword>
<keyword evidence="8" id="KW-1185">Reference proteome</keyword>
<feature type="domain" description="EGF-like" evidence="6">
    <location>
        <begin position="3843"/>
        <end position="3884"/>
    </location>
</feature>
<feature type="disulfide bond" evidence="2">
    <location>
        <begin position="1762"/>
        <end position="1771"/>
    </location>
</feature>
<feature type="disulfide bond" evidence="2">
    <location>
        <begin position="167"/>
        <end position="177"/>
    </location>
</feature>
<feature type="domain" description="EGF-like" evidence="6">
    <location>
        <begin position="2201"/>
        <end position="2243"/>
    </location>
</feature>
<feature type="disulfide bond" evidence="2">
    <location>
        <begin position="2091"/>
        <end position="2100"/>
    </location>
</feature>
<dbReference type="InterPro" id="IPR000742">
    <property type="entry name" value="EGF"/>
</dbReference>
<feature type="disulfide bond" evidence="2">
    <location>
        <begin position="3874"/>
        <end position="3883"/>
    </location>
</feature>
<feature type="domain" description="EGF-like" evidence="6">
    <location>
        <begin position="3464"/>
        <end position="3504"/>
    </location>
</feature>
<feature type="domain" description="EGF-like" evidence="6">
    <location>
        <begin position="1320"/>
        <end position="1356"/>
    </location>
</feature>
<evidence type="ECO:0000256" key="2">
    <source>
        <dbReference type="PROSITE-ProRule" id="PRU00076"/>
    </source>
</evidence>
<feature type="disulfide bond" evidence="2">
    <location>
        <begin position="2072"/>
        <end position="2089"/>
    </location>
</feature>
<feature type="domain" description="EGF-like" evidence="6">
    <location>
        <begin position="163"/>
        <end position="200"/>
    </location>
</feature>
<dbReference type="GO" id="GO:0005509">
    <property type="term" value="F:calcium ion binding"/>
    <property type="evidence" value="ECO:0007669"/>
    <property type="project" value="InterPro"/>
</dbReference>
<dbReference type="OrthoDB" id="283575at2759"/>
<accession>A0A177BBE4</accession>
<keyword evidence="1 2" id="KW-1015">Disulfide bond</keyword>
<dbReference type="PROSITE" id="PS01186">
    <property type="entry name" value="EGF_2"/>
    <property type="match status" value="6"/>
</dbReference>
<feature type="disulfide bond" evidence="2">
    <location>
        <begin position="3339"/>
        <end position="3349"/>
    </location>
</feature>
<comment type="caution">
    <text evidence="2">Lacks conserved residue(s) required for the propagation of feature annotation.</text>
</comment>
<protein>
    <recommendedName>
        <fullName evidence="6">EGF-like domain-containing protein</fullName>
    </recommendedName>
</protein>
<dbReference type="CDD" id="cd00054">
    <property type="entry name" value="EGF_CA"/>
    <property type="match status" value="1"/>
</dbReference>
<dbReference type="EMBL" id="LWCA01000114">
    <property type="protein sequence ID" value="OAF70754.1"/>
    <property type="molecule type" value="Genomic_DNA"/>
</dbReference>
<keyword evidence="4" id="KW-0812">Transmembrane</keyword>